<sequence>MAEMPIVMAIKIEGWKPDRSRSTRSTSQHSDRSSSRGSTTSTGRRKVAKKIVIKGEADEHEASCGRSVAAGTSATTVAQILRTYCPTYHYLPTVTEASEAALPPNFEDASFLDASETLLSSKTAQVPVMLEPLPKHYVSHSVVLHSSGGTAAHVVGTTHGVLVYRPFATTKVDGRLSEQHTIADGKELELLPWALQETRDDPAYHDVELLCALPRVADASRCGVLADGSKPPPKAHLNYFAFSSSKSPNACNDRSSPGRGRVVLGAPHEDPMWCVSASSISSQFLVSHSLHRTRRIVSVCMQSVFLPFSFAAANSSRASHIPLVVSIDEEGGVCLLDVARETSCVVVSSSVVDDDSSKCPEDMFSSKSRSTTATPSPSDRIVDVDVHASIWQSTPEKRKEITTSQDALPLFHFLGKGGKLLRIESVLIGPCTEACSECIEHSSKLLSEGWVPLYLIMSLSMGSSSPQVTEEARGSSVTGQQLQVIRVELRYFARGVAPRALIASVEILESVSITPPATASRRGLAIPSTVLAVSDLARSFMDESLNLSASFLVAAPRQRLLCYRACSARVVASYAFPTFGTGLGAEQHSSNCSSAACVYVSHLISVGELSLPKMGCAASSEDTRRKFERCIVCETSSGVLLLASLPPIAGSDLPAIADHPVIDAHRDELLGSDDCVSRSEKAALDAWLDSVDSDNDELHTMESLDSVPHTKPSIPHTTKAFQAEIVFAAKPTEYGSPMHHQPDVNGGDVGTYASTSTVRKDVPMTVLRVLCYDESAVAQYSRNPSRAMTLCNLAKSTTPRVVLLFTDAQACVVSLGPMLLAADTKPMGEDRVKESSASPTHEDSTVAVEWKTLKAQGTPGSLMHMLTSVAHNVQIPVVRTNVTSLSPSGHAPSGSRFFASLLFGSAPALSDVVPIVTPDPPAPQLVATPHVGSDHDSSSQSSRSSRRSSSGRTWRRSNKSVRQHLSSVEATLSAAYEAKAVLEPIEMSAPERIALDIF</sequence>
<evidence type="ECO:0000313" key="3">
    <source>
        <dbReference type="Proteomes" id="UP000051952"/>
    </source>
</evidence>
<evidence type="ECO:0000313" key="2">
    <source>
        <dbReference type="EMBL" id="CUG89135.1"/>
    </source>
</evidence>
<name>A0A0S4JF90_BODSA</name>
<feature type="compositionally biased region" description="Low complexity" evidence="1">
    <location>
        <begin position="938"/>
        <end position="952"/>
    </location>
</feature>
<feature type="compositionally biased region" description="Basic residues" evidence="1">
    <location>
        <begin position="953"/>
        <end position="962"/>
    </location>
</feature>
<dbReference type="VEuPathDB" id="TriTrypDB:BSAL_19460"/>
<feature type="non-terminal residue" evidence="2">
    <location>
        <position position="998"/>
    </location>
</feature>
<dbReference type="Proteomes" id="UP000051952">
    <property type="component" value="Unassembled WGS sequence"/>
</dbReference>
<accession>A0A0S4JF90</accession>
<feature type="compositionally biased region" description="Polar residues" evidence="1">
    <location>
        <begin position="365"/>
        <end position="377"/>
    </location>
</feature>
<organism evidence="2 3">
    <name type="scientific">Bodo saltans</name>
    <name type="common">Flagellated protozoan</name>
    <dbReference type="NCBI Taxonomy" id="75058"/>
    <lineage>
        <taxon>Eukaryota</taxon>
        <taxon>Discoba</taxon>
        <taxon>Euglenozoa</taxon>
        <taxon>Kinetoplastea</taxon>
        <taxon>Metakinetoplastina</taxon>
        <taxon>Eubodonida</taxon>
        <taxon>Bodonidae</taxon>
        <taxon>Bodo</taxon>
    </lineage>
</organism>
<evidence type="ECO:0000256" key="1">
    <source>
        <dbReference type="SAM" id="MobiDB-lite"/>
    </source>
</evidence>
<feature type="compositionally biased region" description="Basic and acidic residues" evidence="1">
    <location>
        <begin position="826"/>
        <end position="844"/>
    </location>
</feature>
<feature type="region of interest" description="Disordered" evidence="1">
    <location>
        <begin position="13"/>
        <end position="46"/>
    </location>
</feature>
<feature type="region of interest" description="Disordered" evidence="1">
    <location>
        <begin position="826"/>
        <end position="845"/>
    </location>
</feature>
<protein>
    <submittedName>
        <fullName evidence="2">Uncharacterized protein</fullName>
    </submittedName>
</protein>
<proteinExistence type="predicted"/>
<keyword evidence="3" id="KW-1185">Reference proteome</keyword>
<gene>
    <name evidence="2" type="ORF">BSAL_19460</name>
</gene>
<reference evidence="3" key="1">
    <citation type="submission" date="2015-09" db="EMBL/GenBank/DDBJ databases">
        <authorList>
            <consortium name="Pathogen Informatics"/>
        </authorList>
    </citation>
    <scope>NUCLEOTIDE SEQUENCE [LARGE SCALE GENOMIC DNA]</scope>
    <source>
        <strain evidence="3">Lake Konstanz</strain>
    </source>
</reference>
<dbReference type="EMBL" id="CYKH01001707">
    <property type="protein sequence ID" value="CUG89135.1"/>
    <property type="molecule type" value="Genomic_DNA"/>
</dbReference>
<dbReference type="AlphaFoldDB" id="A0A0S4JF90"/>
<feature type="region of interest" description="Disordered" evidence="1">
    <location>
        <begin position="358"/>
        <end position="378"/>
    </location>
</feature>
<feature type="region of interest" description="Disordered" evidence="1">
    <location>
        <begin position="920"/>
        <end position="962"/>
    </location>
</feature>